<gene>
    <name evidence="2" type="ORF">B0T25DRAFT_542694</name>
</gene>
<sequence length="267" mass="29843">MDQDPPGIMFVFYNPESNSQSSKRPTPQPSEAKPKWESTVDRILNGLRSNRQHSAVSFLQSLPVFSAGEPLAIAQQLSEDIQKDTNQETKGFKELVLVTLCVVLHQCNIHTPEQVDEILLRISRTQTTRYLDVLKRGAKVANEVITEWAMQQNDFDDGVLHLLGRATEALYTTRFSIHHWGIIADHKQKSKQRIRSFPLPVASPGPSVPLLIPPVIELITSGNIKSDEVYQCFEYGSTCFADSDAIVRIYSALQTVGITNSHSEVSV</sequence>
<organism evidence="2 3">
    <name type="scientific">Lasiosphaeria hispida</name>
    <dbReference type="NCBI Taxonomy" id="260671"/>
    <lineage>
        <taxon>Eukaryota</taxon>
        <taxon>Fungi</taxon>
        <taxon>Dikarya</taxon>
        <taxon>Ascomycota</taxon>
        <taxon>Pezizomycotina</taxon>
        <taxon>Sordariomycetes</taxon>
        <taxon>Sordariomycetidae</taxon>
        <taxon>Sordariales</taxon>
        <taxon>Lasiosphaeriaceae</taxon>
        <taxon>Lasiosphaeria</taxon>
    </lineage>
</organism>
<dbReference type="EMBL" id="JAUIQD010000004">
    <property type="protein sequence ID" value="KAK3352755.1"/>
    <property type="molecule type" value="Genomic_DNA"/>
</dbReference>
<dbReference type="Proteomes" id="UP001275084">
    <property type="component" value="Unassembled WGS sequence"/>
</dbReference>
<keyword evidence="3" id="KW-1185">Reference proteome</keyword>
<evidence type="ECO:0000313" key="3">
    <source>
        <dbReference type="Proteomes" id="UP001275084"/>
    </source>
</evidence>
<evidence type="ECO:0000256" key="1">
    <source>
        <dbReference type="SAM" id="MobiDB-lite"/>
    </source>
</evidence>
<feature type="region of interest" description="Disordered" evidence="1">
    <location>
        <begin position="1"/>
        <end position="37"/>
    </location>
</feature>
<name>A0AAJ0HHW8_9PEZI</name>
<reference evidence="2" key="1">
    <citation type="journal article" date="2023" name="Mol. Phylogenet. Evol.">
        <title>Genome-scale phylogeny and comparative genomics of the fungal order Sordariales.</title>
        <authorList>
            <person name="Hensen N."/>
            <person name="Bonometti L."/>
            <person name="Westerberg I."/>
            <person name="Brannstrom I.O."/>
            <person name="Guillou S."/>
            <person name="Cros-Aarteil S."/>
            <person name="Calhoun S."/>
            <person name="Haridas S."/>
            <person name="Kuo A."/>
            <person name="Mondo S."/>
            <person name="Pangilinan J."/>
            <person name="Riley R."/>
            <person name="LaButti K."/>
            <person name="Andreopoulos B."/>
            <person name="Lipzen A."/>
            <person name="Chen C."/>
            <person name="Yan M."/>
            <person name="Daum C."/>
            <person name="Ng V."/>
            <person name="Clum A."/>
            <person name="Steindorff A."/>
            <person name="Ohm R.A."/>
            <person name="Martin F."/>
            <person name="Silar P."/>
            <person name="Natvig D.O."/>
            <person name="Lalanne C."/>
            <person name="Gautier V."/>
            <person name="Ament-Velasquez S.L."/>
            <person name="Kruys A."/>
            <person name="Hutchinson M.I."/>
            <person name="Powell A.J."/>
            <person name="Barry K."/>
            <person name="Miller A.N."/>
            <person name="Grigoriev I.V."/>
            <person name="Debuchy R."/>
            <person name="Gladieux P."/>
            <person name="Hiltunen Thoren M."/>
            <person name="Johannesson H."/>
        </authorList>
    </citation>
    <scope>NUCLEOTIDE SEQUENCE</scope>
    <source>
        <strain evidence="2">CBS 955.72</strain>
    </source>
</reference>
<comment type="caution">
    <text evidence="2">The sequence shown here is derived from an EMBL/GenBank/DDBJ whole genome shotgun (WGS) entry which is preliminary data.</text>
</comment>
<accession>A0AAJ0HHW8</accession>
<protein>
    <submittedName>
        <fullName evidence="2">Uncharacterized protein</fullName>
    </submittedName>
</protein>
<evidence type="ECO:0000313" key="2">
    <source>
        <dbReference type="EMBL" id="KAK3352755.1"/>
    </source>
</evidence>
<reference evidence="2" key="2">
    <citation type="submission" date="2023-06" db="EMBL/GenBank/DDBJ databases">
        <authorList>
            <consortium name="Lawrence Berkeley National Laboratory"/>
            <person name="Haridas S."/>
            <person name="Hensen N."/>
            <person name="Bonometti L."/>
            <person name="Westerberg I."/>
            <person name="Brannstrom I.O."/>
            <person name="Guillou S."/>
            <person name="Cros-Aarteil S."/>
            <person name="Calhoun S."/>
            <person name="Kuo A."/>
            <person name="Mondo S."/>
            <person name="Pangilinan J."/>
            <person name="Riley R."/>
            <person name="Labutti K."/>
            <person name="Andreopoulos B."/>
            <person name="Lipzen A."/>
            <person name="Chen C."/>
            <person name="Yanf M."/>
            <person name="Daum C."/>
            <person name="Ng V."/>
            <person name="Clum A."/>
            <person name="Steindorff A."/>
            <person name="Ohm R."/>
            <person name="Martin F."/>
            <person name="Silar P."/>
            <person name="Natvig D."/>
            <person name="Lalanne C."/>
            <person name="Gautier V."/>
            <person name="Ament-Velasquez S.L."/>
            <person name="Kruys A."/>
            <person name="Hutchinson M.I."/>
            <person name="Powell A.J."/>
            <person name="Barry K."/>
            <person name="Miller A.N."/>
            <person name="Grigoriev I.V."/>
            <person name="Debuchy R."/>
            <person name="Gladieux P."/>
            <person name="Thoren M.H."/>
            <person name="Johannesson H."/>
        </authorList>
    </citation>
    <scope>NUCLEOTIDE SEQUENCE</scope>
    <source>
        <strain evidence="2">CBS 955.72</strain>
    </source>
</reference>
<dbReference type="AlphaFoldDB" id="A0AAJ0HHW8"/>
<proteinExistence type="predicted"/>
<feature type="compositionally biased region" description="Polar residues" evidence="1">
    <location>
        <begin position="15"/>
        <end position="25"/>
    </location>
</feature>